<evidence type="ECO:0000256" key="5">
    <source>
        <dbReference type="ARBA" id="ARBA00022737"/>
    </source>
</evidence>
<evidence type="ECO:0000256" key="12">
    <source>
        <dbReference type="RuleBase" id="RU362092"/>
    </source>
</evidence>
<evidence type="ECO:0000256" key="10">
    <source>
        <dbReference type="ARBA" id="ARBA00023235"/>
    </source>
</evidence>
<dbReference type="PANTHER" id="PTHR11390:SF21">
    <property type="entry name" value="DNA TOPOISOMERASE 3-ALPHA"/>
    <property type="match status" value="1"/>
</dbReference>
<dbReference type="InterPro" id="IPR010666">
    <property type="entry name" value="Znf_GRF"/>
</dbReference>
<dbReference type="RefSeq" id="XP_013780332.2">
    <property type="nucleotide sequence ID" value="XM_013924878.2"/>
</dbReference>
<feature type="domain" description="CCHC-type" evidence="14">
    <location>
        <begin position="1073"/>
        <end position="1089"/>
    </location>
</feature>
<dbReference type="SMART" id="SM00493">
    <property type="entry name" value="TOPRIM"/>
    <property type="match status" value="1"/>
</dbReference>
<dbReference type="InterPro" id="IPR006171">
    <property type="entry name" value="TOPRIM_dom"/>
</dbReference>
<evidence type="ECO:0000256" key="3">
    <source>
        <dbReference type="ARBA" id="ARBA00012891"/>
    </source>
</evidence>
<dbReference type="InterPro" id="IPR013498">
    <property type="entry name" value="Topo_IA_Znf"/>
</dbReference>
<evidence type="ECO:0000313" key="20">
    <source>
        <dbReference type="RefSeq" id="XP_022248203.1"/>
    </source>
</evidence>
<feature type="domain" description="Topo IA-type catalytic" evidence="17">
    <location>
        <begin position="255"/>
        <end position="674"/>
    </location>
</feature>
<comment type="function">
    <text evidence="12">Introduces a single-strand break via transesterification at a target site in duplex DNA. Releases the supercoiling and torsional tension of DNA introduced during the DNA replication and transcription by transiently cleaving and rejoining one strand of the DNA duplex. The scissile phosphodiester is attacked by the catalytic tyrosine of the enzyme, resulting in the formation of a DNA-(5'-phosphotyrosyl)-enzyme intermediate and the expulsion of a 3'-OH DNA strand.</text>
</comment>
<dbReference type="PROSITE" id="PS52039">
    <property type="entry name" value="TOPO_IA_2"/>
    <property type="match status" value="1"/>
</dbReference>
<keyword evidence="6 11" id="KW-0863">Zinc-finger</keyword>
<comment type="similarity">
    <text evidence="2 12">Belongs to the type IA topoisomerase family.</text>
</comment>
<dbReference type="InterPro" id="IPR013825">
    <property type="entry name" value="Topo_IA_cen_sub2"/>
</dbReference>
<feature type="region of interest" description="Disordered" evidence="13">
    <location>
        <begin position="816"/>
        <end position="843"/>
    </location>
</feature>
<keyword evidence="5" id="KW-0677">Repeat</keyword>
<dbReference type="Gene3D" id="3.30.65.10">
    <property type="entry name" value="Bacterial Topoisomerase I, domain 1"/>
    <property type="match status" value="1"/>
</dbReference>
<keyword evidence="7" id="KW-0862">Zinc</keyword>
<evidence type="ECO:0000256" key="1">
    <source>
        <dbReference type="ARBA" id="ARBA00000213"/>
    </source>
</evidence>
<dbReference type="GeneID" id="106464725"/>
<dbReference type="SMART" id="SM00437">
    <property type="entry name" value="TOP1Ac"/>
    <property type="match status" value="1"/>
</dbReference>
<evidence type="ECO:0000259" key="17">
    <source>
        <dbReference type="PROSITE" id="PS52039"/>
    </source>
</evidence>
<evidence type="ECO:0000259" key="14">
    <source>
        <dbReference type="PROSITE" id="PS50158"/>
    </source>
</evidence>
<evidence type="ECO:0000256" key="6">
    <source>
        <dbReference type="ARBA" id="ARBA00022771"/>
    </source>
</evidence>
<dbReference type="InterPro" id="IPR023406">
    <property type="entry name" value="Topo_IA_AS"/>
</dbReference>
<keyword evidence="8 12" id="KW-0799">Topoisomerase</keyword>
<reference evidence="19 20" key="1">
    <citation type="submission" date="2025-05" db="UniProtKB">
        <authorList>
            <consortium name="RefSeq"/>
        </authorList>
    </citation>
    <scope>IDENTIFICATION</scope>
    <source>
        <tissue evidence="19 20">Muscle</tissue>
    </source>
</reference>
<evidence type="ECO:0000256" key="8">
    <source>
        <dbReference type="ARBA" id="ARBA00023029"/>
    </source>
</evidence>
<evidence type="ECO:0000256" key="4">
    <source>
        <dbReference type="ARBA" id="ARBA00022723"/>
    </source>
</evidence>
<dbReference type="SMART" id="SM00436">
    <property type="entry name" value="TOP1Bc"/>
    <property type="match status" value="1"/>
</dbReference>
<dbReference type="InterPro" id="IPR003602">
    <property type="entry name" value="Topo_IA_DNA-bd_dom"/>
</dbReference>
<evidence type="ECO:0000259" key="16">
    <source>
        <dbReference type="PROSITE" id="PS51999"/>
    </source>
</evidence>
<comment type="catalytic activity">
    <reaction evidence="1 12">
        <text>ATP-independent breakage of single-stranded DNA, followed by passage and rejoining.</text>
        <dbReference type="EC" id="5.6.2.1"/>
    </reaction>
</comment>
<dbReference type="CDD" id="cd03362">
    <property type="entry name" value="TOPRIM_TopoIA_TopoIII"/>
    <property type="match status" value="1"/>
</dbReference>
<dbReference type="Pfam" id="PF01751">
    <property type="entry name" value="Toprim"/>
    <property type="match status" value="1"/>
</dbReference>
<keyword evidence="9 12" id="KW-0238">DNA-binding</keyword>
<dbReference type="SUPFAM" id="SSF56712">
    <property type="entry name" value="Prokaryotic type I DNA topoisomerase"/>
    <property type="match status" value="1"/>
</dbReference>
<protein>
    <recommendedName>
        <fullName evidence="3 12">DNA topoisomerase</fullName>
        <ecNumber evidence="3 12">5.6.2.1</ecNumber>
    </recommendedName>
</protein>
<keyword evidence="4" id="KW-0479">Metal-binding</keyword>
<dbReference type="InterPro" id="IPR013497">
    <property type="entry name" value="Topo_IA_cen"/>
</dbReference>
<dbReference type="PANTHER" id="PTHR11390">
    <property type="entry name" value="PROKARYOTIC DNA TOPOISOMERASE"/>
    <property type="match status" value="1"/>
</dbReference>
<evidence type="ECO:0000256" key="7">
    <source>
        <dbReference type="ARBA" id="ARBA00022833"/>
    </source>
</evidence>
<dbReference type="InterPro" id="IPR013824">
    <property type="entry name" value="Topo_IA_cen_sub1"/>
</dbReference>
<evidence type="ECO:0000313" key="18">
    <source>
        <dbReference type="Proteomes" id="UP000694941"/>
    </source>
</evidence>
<evidence type="ECO:0000256" key="2">
    <source>
        <dbReference type="ARBA" id="ARBA00009446"/>
    </source>
</evidence>
<feature type="region of interest" description="Disordered" evidence="13">
    <location>
        <begin position="457"/>
        <end position="481"/>
    </location>
</feature>
<gene>
    <name evidence="19 20" type="primary">LOC106464725</name>
</gene>
<dbReference type="PROSITE" id="PS51999">
    <property type="entry name" value="ZF_GRF"/>
    <property type="match status" value="2"/>
</dbReference>
<dbReference type="Pfam" id="PF01131">
    <property type="entry name" value="Topoisom_bac"/>
    <property type="match status" value="1"/>
</dbReference>
<accession>A0ABM1SX47</accession>
<dbReference type="Proteomes" id="UP000694941">
    <property type="component" value="Unplaced"/>
</dbReference>
<feature type="domain" description="GRF-type" evidence="16">
    <location>
        <begin position="994"/>
        <end position="1036"/>
    </location>
</feature>
<dbReference type="PROSITE" id="PS50158">
    <property type="entry name" value="ZF_CCHC"/>
    <property type="match status" value="1"/>
</dbReference>
<feature type="compositionally biased region" description="Polar residues" evidence="13">
    <location>
        <begin position="824"/>
        <end position="843"/>
    </location>
</feature>
<keyword evidence="18" id="KW-1185">Reference proteome</keyword>
<dbReference type="Gene3D" id="1.10.290.10">
    <property type="entry name" value="Topoisomerase I, domain 4"/>
    <property type="match status" value="1"/>
</dbReference>
<sequence length="1092" mass="122972">MNFFTVLCPKFSLTSGISCVWLKKNIINLCVVSHYEAKLLSSFLNVYGFEYPKKTCLRTNIQNIHNHRAHSAKVSRWLFSSKPLDKKQESMVKILNVAEKNDAAKHLSEIMSKGRYKRREGLSKFNKIYEFEYYILNQKCAMMMTSVSGHLLNLEFVGAYRKWNGCNPLALFEAPIARECPQEYIDIKRTLEREVRGCNTLIIWTDGDREGENIGFEIIEVCKNVKPNIQVYRARFSEITQQAVSRACQNLVLPDQCQNDAVYVRRELDLRIGAAFTRFQTLRLKKVFPEVLSDQLISYGSCQFPTLGFVVERYKQVQAFVPEPFWKIKVSHQKEDGAVDFSWKRGRLFDHTACLVLYQICLENPTATVLGVKTKPKSKWRPLPLDTTELEKTASRKLKITAKETMRIAEKLYTKGFISYPRTETNSFPKDLNLRSLVEMQTEDPNWGGFAAGILQQGPNPRQGSKSDNAHPPIHPTKYTNSLEGNDRRIYEFIVRHFLAVLSQDAQGLETTVDIEIAGEKFSTSGLIITAKNYLEVYPYDKWNTKVIPNFTQGEMFQPSSIEMVDGETSPPALLTEADLIALMEKHGIGTDATHAEHIETIKSRFYVGLNPEGRFIPGELGMGLVEGYDLMGFEMSKPHLRAEFEADLKRICEGTRNPQVVLQEQIQKYRAVFVEAMDKANRLDEALAQYIGEAQEFVPDPVEDSGLQPVMKCPRCGSADIVIRNRKNGQGFFLSCMGFPQCRSALWLPGFVENIMVENSLCSECHPQRVQKLHFKVKRGSLSPFYPDEFSGCLGGCDTRLMETLGVRPLSNPNIESHEQSERSFQSGIHGNNSRRNDSYCSTTGDSGFESVGSGNFSADVRAIYSQNSTTTNVPPQGLVSSFHNNGIALSSQRTPVSRAVLRPLNQSNMPGQLGQQDIVCKCGETALLLTVKKNGPNMGRQFYRCGKKENECNFFMWADDSITPMSSGQDFLSPPNDNNLNSGVLNHQDVHCQCGGVAKLLTVQKEGPNKGRQFYVCAKPQGQQCQFFQWADGIVAGSSFSASRGESRGARRPTTVRSTGKNEKQGTKRKRRCGVCGQEGHTRKSCPMNR</sequence>
<dbReference type="InterPro" id="IPR001878">
    <property type="entry name" value="Znf_CCHC"/>
</dbReference>
<dbReference type="InterPro" id="IPR003601">
    <property type="entry name" value="Topo_IA_2"/>
</dbReference>
<dbReference type="EC" id="5.6.2.1" evidence="3 12"/>
<evidence type="ECO:0000256" key="11">
    <source>
        <dbReference type="PROSITE-ProRule" id="PRU00047"/>
    </source>
</evidence>
<dbReference type="Gene3D" id="3.40.50.140">
    <property type="match status" value="1"/>
</dbReference>
<feature type="compositionally biased region" description="Polar residues" evidence="13">
    <location>
        <begin position="457"/>
        <end position="467"/>
    </location>
</feature>
<dbReference type="PROSITE" id="PS50880">
    <property type="entry name" value="TOPRIM"/>
    <property type="match status" value="1"/>
</dbReference>
<dbReference type="InterPro" id="IPR000380">
    <property type="entry name" value="Topo_IA"/>
</dbReference>
<dbReference type="InterPro" id="IPR023405">
    <property type="entry name" value="Topo_IA_core_domain"/>
</dbReference>
<evidence type="ECO:0000256" key="9">
    <source>
        <dbReference type="ARBA" id="ARBA00023125"/>
    </source>
</evidence>
<feature type="domain" description="Toprim" evidence="15">
    <location>
        <begin position="93"/>
        <end position="237"/>
    </location>
</feature>
<dbReference type="InterPro" id="IPR013826">
    <property type="entry name" value="Topo_IA_cen_sub3"/>
</dbReference>
<dbReference type="RefSeq" id="XP_022248203.1">
    <property type="nucleotide sequence ID" value="XM_022392495.1"/>
</dbReference>
<evidence type="ECO:0000259" key="15">
    <source>
        <dbReference type="PROSITE" id="PS50880"/>
    </source>
</evidence>
<dbReference type="InterPro" id="IPR034144">
    <property type="entry name" value="TOPRIM_TopoIII"/>
</dbReference>
<feature type="domain" description="GRF-type" evidence="16">
    <location>
        <begin position="922"/>
        <end position="963"/>
    </location>
</feature>
<evidence type="ECO:0000256" key="13">
    <source>
        <dbReference type="SAM" id="MobiDB-lite"/>
    </source>
</evidence>
<dbReference type="Pfam" id="PF01396">
    <property type="entry name" value="Zn_ribbon_Top1"/>
    <property type="match status" value="1"/>
</dbReference>
<dbReference type="Pfam" id="PF06839">
    <property type="entry name" value="Zn_ribbon_GRF"/>
    <property type="match status" value="2"/>
</dbReference>
<dbReference type="Gene3D" id="2.70.20.10">
    <property type="entry name" value="Topoisomerase I, domain 3"/>
    <property type="match status" value="1"/>
</dbReference>
<dbReference type="PRINTS" id="PR00417">
    <property type="entry name" value="PRTPISMRASEI"/>
</dbReference>
<dbReference type="CDD" id="cd00186">
    <property type="entry name" value="TOP1Ac"/>
    <property type="match status" value="1"/>
</dbReference>
<dbReference type="Gene3D" id="1.10.460.10">
    <property type="entry name" value="Topoisomerase I, domain 2"/>
    <property type="match status" value="1"/>
</dbReference>
<organism evidence="18 20">
    <name type="scientific">Limulus polyphemus</name>
    <name type="common">Atlantic horseshoe crab</name>
    <dbReference type="NCBI Taxonomy" id="6850"/>
    <lineage>
        <taxon>Eukaryota</taxon>
        <taxon>Metazoa</taxon>
        <taxon>Ecdysozoa</taxon>
        <taxon>Arthropoda</taxon>
        <taxon>Chelicerata</taxon>
        <taxon>Merostomata</taxon>
        <taxon>Xiphosura</taxon>
        <taxon>Limulidae</taxon>
        <taxon>Limulus</taxon>
    </lineage>
</organism>
<name>A0ABM1SX47_LIMPO</name>
<keyword evidence="10 12" id="KW-0413">Isomerase</keyword>
<evidence type="ECO:0000313" key="19">
    <source>
        <dbReference type="RefSeq" id="XP_013780332.2"/>
    </source>
</evidence>
<dbReference type="PROSITE" id="PS00396">
    <property type="entry name" value="TOPO_IA_1"/>
    <property type="match status" value="1"/>
</dbReference>
<proteinExistence type="inferred from homology"/>
<feature type="region of interest" description="Disordered" evidence="13">
    <location>
        <begin position="1042"/>
        <end position="1092"/>
    </location>
</feature>